<keyword evidence="2" id="KW-1185">Reference proteome</keyword>
<evidence type="ECO:0000313" key="2">
    <source>
        <dbReference type="Proteomes" id="UP000233606"/>
    </source>
</evidence>
<protein>
    <submittedName>
        <fullName evidence="1">Uncharacterized protein</fullName>
    </submittedName>
</protein>
<evidence type="ECO:0000313" key="1">
    <source>
        <dbReference type="EMBL" id="PKE55560.1"/>
    </source>
</evidence>
<proteinExistence type="predicted"/>
<dbReference type="EMBL" id="PIWU01000023">
    <property type="protein sequence ID" value="PKE55560.1"/>
    <property type="molecule type" value="Genomic_DNA"/>
</dbReference>
<dbReference type="Proteomes" id="UP000233606">
    <property type="component" value="Unassembled WGS sequence"/>
</dbReference>
<name>A0ACC9MQ63_9STAP</name>
<reference evidence="1" key="1">
    <citation type="submission" date="2017-12" db="EMBL/GenBank/DDBJ databases">
        <title>Genomics of Macrococcus caseolyticus.</title>
        <authorList>
            <person name="MacFadyen A.C."/>
            <person name="Paterson G.K."/>
        </authorList>
    </citation>
    <scope>NUCLEOTIDE SEQUENCE</scope>
    <source>
        <strain evidence="1">5459_5_49</strain>
    </source>
</reference>
<gene>
    <name evidence="1" type="ORF">CW682_11240</name>
</gene>
<organism evidence="1 2">
    <name type="scientific">Macrococcoides caseolyticum</name>
    <dbReference type="NCBI Taxonomy" id="69966"/>
    <lineage>
        <taxon>Bacteria</taxon>
        <taxon>Bacillati</taxon>
        <taxon>Bacillota</taxon>
        <taxon>Bacilli</taxon>
        <taxon>Bacillales</taxon>
        <taxon>Staphylococcaceae</taxon>
        <taxon>Macrococcoides</taxon>
    </lineage>
</organism>
<accession>A0ACC9MQ63</accession>
<sequence length="665" mass="77387">MTLYIDDKEIIKDAITKLEQNEVTEFTYEGDTSHLKSLNESQKIAATQIEGNYLVLAGPGAGKTHTLLYRVIHMVNNGVSAQEICIVTFTRKAANQLKYRIKRIKPEIELGFIGTIHALAYTLIRRGLSPKYRLIDPEDDKMILKLAIAESGVKLPSKTRLSVIHKIFDYKSLKMISLEQALVELNKEELKESNLKEIYEAYRNYKKENGYINYSDAILLACGADRGNLKYLMVDEFQDTDPSQLNMFRALKFPNVMAIGDDFQSIYSFRGADNKIILQFGEYFEDAKLIKLNVNYRSNRDIVNLENFITNTSDYGYRKNLEPFNIKDSNPVEYFDYNKSRMPFIFDKIKEFVKQDSEKTIAIIYRYNNNKHTIEPFLIQEKIDYVVYGGLRLLERKHIKDMFALLLANKDKNDFIPYMRSLMLLDGVGEVSAKKLIKNNMKSSKENVKELRTLLFTEYEDIQKFIEDAKKYYLSLESVLLKASYTKEEMIDDFNLIAELAKNYNDISNFISDIILDGTTDKWSSKEKKARVVLTTIHSSKGLEFDEVHFLYDAQLEYDVEKKEENRRLFYTAISRAANKLYIYDSWDRTSIDSIIQDFLTERPTITYEEIAKQNKQIEVVKEDQSIVQDSAIVNSKYEYDKNINQTSNKKNKGLLKKIFSIIKK</sequence>
<comment type="caution">
    <text evidence="1">The sequence shown here is derived from an EMBL/GenBank/DDBJ whole genome shotgun (WGS) entry which is preliminary data.</text>
</comment>